<dbReference type="KEGG" id="dori:FH5T_10200"/>
<evidence type="ECO:0008006" key="5">
    <source>
        <dbReference type="Google" id="ProtNLM"/>
    </source>
</evidence>
<reference evidence="2 4" key="2">
    <citation type="submission" date="2016-10" db="EMBL/GenBank/DDBJ databases">
        <authorList>
            <person name="de Groot N.N."/>
        </authorList>
    </citation>
    <scope>NUCLEOTIDE SEQUENCE [LARGE SCALE GENOMIC DNA]</scope>
    <source>
        <strain evidence="2 4">DSM 25947</strain>
    </source>
</reference>
<reference evidence="1 3" key="1">
    <citation type="submission" date="2014-03" db="EMBL/GenBank/DDBJ databases">
        <title>Complete genome sequence of a deeply braunched marine Bacteroidia bacterium Draconibacterium orientale type strain FH5T.</title>
        <authorList>
            <person name="Li X."/>
            <person name="Wang X."/>
            <person name="Xie Z."/>
            <person name="Du Z."/>
            <person name="Chen G."/>
        </authorList>
    </citation>
    <scope>NUCLEOTIDE SEQUENCE [LARGE SCALE GENOMIC DNA]</scope>
    <source>
        <strain evidence="1 3">FH5</strain>
    </source>
</reference>
<organism evidence="2 4">
    <name type="scientific">Draconibacterium orientale</name>
    <dbReference type="NCBI Taxonomy" id="1168034"/>
    <lineage>
        <taxon>Bacteria</taxon>
        <taxon>Pseudomonadati</taxon>
        <taxon>Bacteroidota</taxon>
        <taxon>Bacteroidia</taxon>
        <taxon>Marinilabiliales</taxon>
        <taxon>Prolixibacteraceae</taxon>
        <taxon>Draconibacterium</taxon>
    </lineage>
</organism>
<evidence type="ECO:0000313" key="1">
    <source>
        <dbReference type="EMBL" id="AHW61879.1"/>
    </source>
</evidence>
<dbReference type="HOGENOM" id="CLU_693953_0_0_10"/>
<accession>X5DKZ7</accession>
<dbReference type="Proteomes" id="UP000023772">
    <property type="component" value="Chromosome"/>
</dbReference>
<sequence length="397" mass="45384">MSYAEHFELQTIERKKNIAMEKRNVFVLIIIVLFSISCEKENIVEVFKTHKWNNHPAFQYDNSILLNSFSVDSSYMVISGTDFFSKVGDVANLGGYDSIFEDDFIKQKNIAIKPVSRKIPITSQITVTYKETGSSAAQVNFISTANYGSAASYSTTLKMEEVDPTFSGFNFERAAWNDCIAINENGQVLIPYYSRSNEVVQLRLLLVNTQQTGSSMLPTEILDTKIIKIEDEYEYHVNYLQSSNELFFVTTDSKTYRIDTEGNLTDKFDDFHLYDMVQRNDTLYAFGYDFTLGQNEFLHSTNNGKIWNKTSTSEFEIAHLNLTTIEDKTIGYWRSQIWQVMFSDSGYSVVELDNDGLAGEIITSITAYKNKVYVTTRSGLFYRNLSNLFEIKEAGSN</sequence>
<protein>
    <recommendedName>
        <fullName evidence="5">IPT/TIG domain-containing protein</fullName>
    </recommendedName>
</protein>
<keyword evidence="3" id="KW-1185">Reference proteome</keyword>
<dbReference type="EMBL" id="CP007451">
    <property type="protein sequence ID" value="AHW61879.1"/>
    <property type="molecule type" value="Genomic_DNA"/>
</dbReference>
<dbReference type="RefSeq" id="WP_038557998.1">
    <property type="nucleotide sequence ID" value="NZ_FOHT01000059.1"/>
</dbReference>
<proteinExistence type="predicted"/>
<dbReference type="Proteomes" id="UP000181981">
    <property type="component" value="Unassembled WGS sequence"/>
</dbReference>
<evidence type="ECO:0000313" key="2">
    <source>
        <dbReference type="EMBL" id="SEU15246.1"/>
    </source>
</evidence>
<dbReference type="eggNOG" id="ENOG5033ABW">
    <property type="taxonomic scope" value="Bacteria"/>
</dbReference>
<evidence type="ECO:0000313" key="4">
    <source>
        <dbReference type="Proteomes" id="UP000181981"/>
    </source>
</evidence>
<dbReference type="AlphaFoldDB" id="X5DKZ7"/>
<gene>
    <name evidence="1" type="ORF">FH5T_10200</name>
    <name evidence="2" type="ORF">SAMN05444285_1591</name>
</gene>
<name>X5DKZ7_9BACT</name>
<dbReference type="EMBL" id="FOHT01000059">
    <property type="protein sequence ID" value="SEU15246.1"/>
    <property type="molecule type" value="Genomic_DNA"/>
</dbReference>
<evidence type="ECO:0000313" key="3">
    <source>
        <dbReference type="Proteomes" id="UP000023772"/>
    </source>
</evidence>